<evidence type="ECO:0000313" key="3">
    <source>
        <dbReference type="Proteomes" id="UP000015105"/>
    </source>
</evidence>
<evidence type="ECO:0000313" key="2">
    <source>
        <dbReference type="EnsemblPlants" id="AET6Gv20462600.3"/>
    </source>
</evidence>
<dbReference type="EnsemblPlants" id="AET6Gv20462600.3">
    <property type="protein sequence ID" value="AET6Gv20462600.3"/>
    <property type="gene ID" value="AET6Gv20462600"/>
</dbReference>
<dbReference type="Gramene" id="AET6Gv20462600.4">
    <property type="protein sequence ID" value="AET6Gv20462600.4"/>
    <property type="gene ID" value="AET6Gv20462600"/>
</dbReference>
<evidence type="ECO:0000256" key="1">
    <source>
        <dbReference type="SAM" id="MobiDB-lite"/>
    </source>
</evidence>
<dbReference type="Gramene" id="AET6Gv20462600.16">
    <property type="protein sequence ID" value="AET6Gv20462600.16"/>
    <property type="gene ID" value="AET6Gv20462600"/>
</dbReference>
<dbReference type="Gramene" id="AET6Gv20462600.15">
    <property type="protein sequence ID" value="AET6Gv20462600.15"/>
    <property type="gene ID" value="AET6Gv20462600"/>
</dbReference>
<proteinExistence type="predicted"/>
<feature type="compositionally biased region" description="Low complexity" evidence="1">
    <location>
        <begin position="56"/>
        <end position="88"/>
    </location>
</feature>
<feature type="region of interest" description="Disordered" evidence="1">
    <location>
        <begin position="39"/>
        <end position="88"/>
    </location>
</feature>
<dbReference type="EnsemblPlants" id="AET6Gv20462600.15">
    <property type="protein sequence ID" value="AET6Gv20462600.15"/>
    <property type="gene ID" value="AET6Gv20462600"/>
</dbReference>
<dbReference type="EnsemblPlants" id="AET6Gv20462600.4">
    <property type="protein sequence ID" value="AET6Gv20462600.4"/>
    <property type="gene ID" value="AET6Gv20462600"/>
</dbReference>
<organism evidence="2 3">
    <name type="scientific">Aegilops tauschii subsp. strangulata</name>
    <name type="common">Goatgrass</name>
    <dbReference type="NCBI Taxonomy" id="200361"/>
    <lineage>
        <taxon>Eukaryota</taxon>
        <taxon>Viridiplantae</taxon>
        <taxon>Streptophyta</taxon>
        <taxon>Embryophyta</taxon>
        <taxon>Tracheophyta</taxon>
        <taxon>Spermatophyta</taxon>
        <taxon>Magnoliopsida</taxon>
        <taxon>Liliopsida</taxon>
        <taxon>Poales</taxon>
        <taxon>Poaceae</taxon>
        <taxon>BOP clade</taxon>
        <taxon>Pooideae</taxon>
        <taxon>Triticodae</taxon>
        <taxon>Triticeae</taxon>
        <taxon>Triticinae</taxon>
        <taxon>Aegilops</taxon>
    </lineage>
</organism>
<dbReference type="EnsemblPlants" id="AET6Gv20462600.14">
    <property type="protein sequence ID" value="AET6Gv20462600.14"/>
    <property type="gene ID" value="AET6Gv20462600"/>
</dbReference>
<dbReference type="Gramene" id="AET6Gv20462600.3">
    <property type="protein sequence ID" value="AET6Gv20462600.3"/>
    <property type="gene ID" value="AET6Gv20462600"/>
</dbReference>
<protein>
    <submittedName>
        <fullName evidence="2">Uncharacterized protein</fullName>
    </submittedName>
</protein>
<feature type="compositionally biased region" description="Basic residues" evidence="1">
    <location>
        <begin position="39"/>
        <end position="55"/>
    </location>
</feature>
<dbReference type="Proteomes" id="UP000015105">
    <property type="component" value="Chromosome 6D"/>
</dbReference>
<dbReference type="EnsemblPlants" id="AET6Gv20462600.16">
    <property type="protein sequence ID" value="AET6Gv20462600.16"/>
    <property type="gene ID" value="AET6Gv20462600"/>
</dbReference>
<dbReference type="Gramene" id="AET6Gv20462600.14">
    <property type="protein sequence ID" value="AET6Gv20462600.14"/>
    <property type="gene ID" value="AET6Gv20462600"/>
</dbReference>
<reference evidence="2" key="4">
    <citation type="submission" date="2019-03" db="UniProtKB">
        <authorList>
            <consortium name="EnsemblPlants"/>
        </authorList>
    </citation>
    <scope>IDENTIFICATION</scope>
</reference>
<keyword evidence="3" id="KW-1185">Reference proteome</keyword>
<reference evidence="2" key="3">
    <citation type="journal article" date="2017" name="Nature">
        <title>Genome sequence of the progenitor of the wheat D genome Aegilops tauschii.</title>
        <authorList>
            <person name="Luo M.C."/>
            <person name="Gu Y.Q."/>
            <person name="Puiu D."/>
            <person name="Wang H."/>
            <person name="Twardziok S.O."/>
            <person name="Deal K.R."/>
            <person name="Huo N."/>
            <person name="Zhu T."/>
            <person name="Wang L."/>
            <person name="Wang Y."/>
            <person name="McGuire P.E."/>
            <person name="Liu S."/>
            <person name="Long H."/>
            <person name="Ramasamy R.K."/>
            <person name="Rodriguez J.C."/>
            <person name="Van S.L."/>
            <person name="Yuan L."/>
            <person name="Wang Z."/>
            <person name="Xia Z."/>
            <person name="Xiao L."/>
            <person name="Anderson O.D."/>
            <person name="Ouyang S."/>
            <person name="Liang Y."/>
            <person name="Zimin A.V."/>
            <person name="Pertea G."/>
            <person name="Qi P."/>
            <person name="Bennetzen J.L."/>
            <person name="Dai X."/>
            <person name="Dawson M.W."/>
            <person name="Muller H.G."/>
            <person name="Kugler K."/>
            <person name="Rivarola-Duarte L."/>
            <person name="Spannagl M."/>
            <person name="Mayer K.F.X."/>
            <person name="Lu F.H."/>
            <person name="Bevan M.W."/>
            <person name="Leroy P."/>
            <person name="Li P."/>
            <person name="You F.M."/>
            <person name="Sun Q."/>
            <person name="Liu Z."/>
            <person name="Lyons E."/>
            <person name="Wicker T."/>
            <person name="Salzberg S.L."/>
            <person name="Devos K.M."/>
            <person name="Dvorak J."/>
        </authorList>
    </citation>
    <scope>NUCLEOTIDE SEQUENCE [LARGE SCALE GENOMIC DNA]</scope>
    <source>
        <strain evidence="2">cv. AL8/78</strain>
    </source>
</reference>
<sequence length="137" mass="15065">AASVPRPHLVKGAAEQDSGTFGDRLDFCKANLFTGRGAARRAGRSARSRRWRRRGSCTGSTPRWRTSRTSWGSSYRCGGRPASGRGSGACVTTRRSCSSGCWRIQALKLCQVHLRSVEDSGFEIVPKTDTETEFEQH</sequence>
<reference evidence="3" key="1">
    <citation type="journal article" date="2014" name="Science">
        <title>Ancient hybridizations among the ancestral genomes of bread wheat.</title>
        <authorList>
            <consortium name="International Wheat Genome Sequencing Consortium,"/>
            <person name="Marcussen T."/>
            <person name="Sandve S.R."/>
            <person name="Heier L."/>
            <person name="Spannagl M."/>
            <person name="Pfeifer M."/>
            <person name="Jakobsen K.S."/>
            <person name="Wulff B.B."/>
            <person name="Steuernagel B."/>
            <person name="Mayer K.F."/>
            <person name="Olsen O.A."/>
        </authorList>
    </citation>
    <scope>NUCLEOTIDE SEQUENCE [LARGE SCALE GENOMIC DNA]</scope>
    <source>
        <strain evidence="3">cv. AL8/78</strain>
    </source>
</reference>
<dbReference type="EnsemblPlants" id="AET6Gv20462600.17">
    <property type="protein sequence ID" value="AET6Gv20462600.17"/>
    <property type="gene ID" value="AET6Gv20462600"/>
</dbReference>
<reference evidence="2" key="5">
    <citation type="journal article" date="2021" name="G3 (Bethesda)">
        <title>Aegilops tauschii genome assembly Aet v5.0 features greater sequence contiguity and improved annotation.</title>
        <authorList>
            <person name="Wang L."/>
            <person name="Zhu T."/>
            <person name="Rodriguez J.C."/>
            <person name="Deal K.R."/>
            <person name="Dubcovsky J."/>
            <person name="McGuire P.E."/>
            <person name="Lux T."/>
            <person name="Spannagl M."/>
            <person name="Mayer K.F.X."/>
            <person name="Baldrich P."/>
            <person name="Meyers B.C."/>
            <person name="Huo N."/>
            <person name="Gu Y.Q."/>
            <person name="Zhou H."/>
            <person name="Devos K.M."/>
            <person name="Bennetzen J.L."/>
            <person name="Unver T."/>
            <person name="Budak H."/>
            <person name="Gulick P.J."/>
            <person name="Galiba G."/>
            <person name="Kalapos B."/>
            <person name="Nelson D.R."/>
            <person name="Li P."/>
            <person name="You F.M."/>
            <person name="Luo M.C."/>
            <person name="Dvorak J."/>
        </authorList>
    </citation>
    <scope>NUCLEOTIDE SEQUENCE [LARGE SCALE GENOMIC DNA]</scope>
    <source>
        <strain evidence="2">cv. AL8/78</strain>
    </source>
</reference>
<accession>A0A453NSC1</accession>
<reference evidence="3" key="2">
    <citation type="journal article" date="2017" name="Nat. Plants">
        <title>The Aegilops tauschii genome reveals multiple impacts of transposons.</title>
        <authorList>
            <person name="Zhao G."/>
            <person name="Zou C."/>
            <person name="Li K."/>
            <person name="Wang K."/>
            <person name="Li T."/>
            <person name="Gao L."/>
            <person name="Zhang X."/>
            <person name="Wang H."/>
            <person name="Yang Z."/>
            <person name="Liu X."/>
            <person name="Jiang W."/>
            <person name="Mao L."/>
            <person name="Kong X."/>
            <person name="Jiao Y."/>
            <person name="Jia J."/>
        </authorList>
    </citation>
    <scope>NUCLEOTIDE SEQUENCE [LARGE SCALE GENOMIC DNA]</scope>
    <source>
        <strain evidence="3">cv. AL8/78</strain>
    </source>
</reference>
<name>A0A453NSC1_AEGTS</name>
<dbReference type="AlphaFoldDB" id="A0A453NSC1"/>
<dbReference type="Gramene" id="AET6Gv20462600.17">
    <property type="protein sequence ID" value="AET6Gv20462600.17"/>
    <property type="gene ID" value="AET6Gv20462600"/>
</dbReference>